<dbReference type="Pfam" id="PF17123">
    <property type="entry name" value="zf-RING_11"/>
    <property type="match status" value="1"/>
</dbReference>
<sequence>MFKNLSEGGNNECTVCLSEFKPDDQLRFLPCCHVFHTEYMDS</sequence>
<dbReference type="InterPro" id="IPR013083">
    <property type="entry name" value="Znf_RING/FYVE/PHD"/>
</dbReference>
<dbReference type="SUPFAM" id="SSF57850">
    <property type="entry name" value="RING/U-box"/>
    <property type="match status" value="1"/>
</dbReference>
<dbReference type="EMBL" id="JBJXBP010000004">
    <property type="protein sequence ID" value="KAL3833544.1"/>
    <property type="molecule type" value="Genomic_DNA"/>
</dbReference>
<dbReference type="AlphaFoldDB" id="A0ABD3T9A5"/>
<accession>A0ABD3T9A5</accession>
<dbReference type="Proteomes" id="UP001634393">
    <property type="component" value="Unassembled WGS sequence"/>
</dbReference>
<evidence type="ECO:0000259" key="1">
    <source>
        <dbReference type="Pfam" id="PF17123"/>
    </source>
</evidence>
<protein>
    <recommendedName>
        <fullName evidence="1">RING-type domain-containing protein</fullName>
    </recommendedName>
</protein>
<feature type="domain" description="RING-type" evidence="1">
    <location>
        <begin position="12"/>
        <end position="37"/>
    </location>
</feature>
<keyword evidence="3" id="KW-1185">Reference proteome</keyword>
<evidence type="ECO:0000313" key="2">
    <source>
        <dbReference type="EMBL" id="KAL3833544.1"/>
    </source>
</evidence>
<gene>
    <name evidence="2" type="ORF">ACJIZ3_008280</name>
</gene>
<organism evidence="2 3">
    <name type="scientific">Penstemon smallii</name>
    <dbReference type="NCBI Taxonomy" id="265156"/>
    <lineage>
        <taxon>Eukaryota</taxon>
        <taxon>Viridiplantae</taxon>
        <taxon>Streptophyta</taxon>
        <taxon>Embryophyta</taxon>
        <taxon>Tracheophyta</taxon>
        <taxon>Spermatophyta</taxon>
        <taxon>Magnoliopsida</taxon>
        <taxon>eudicotyledons</taxon>
        <taxon>Gunneridae</taxon>
        <taxon>Pentapetalae</taxon>
        <taxon>asterids</taxon>
        <taxon>lamiids</taxon>
        <taxon>Lamiales</taxon>
        <taxon>Plantaginaceae</taxon>
        <taxon>Cheloneae</taxon>
        <taxon>Penstemon</taxon>
    </lineage>
</organism>
<name>A0ABD3T9A5_9LAMI</name>
<dbReference type="InterPro" id="IPR001841">
    <property type="entry name" value="Znf_RING"/>
</dbReference>
<evidence type="ECO:0000313" key="3">
    <source>
        <dbReference type="Proteomes" id="UP001634393"/>
    </source>
</evidence>
<comment type="caution">
    <text evidence="2">The sequence shown here is derived from an EMBL/GenBank/DDBJ whole genome shotgun (WGS) entry which is preliminary data.</text>
</comment>
<reference evidence="2 3" key="1">
    <citation type="submission" date="2024-12" db="EMBL/GenBank/DDBJ databases">
        <title>The unique morphological basis and parallel evolutionary history of personate flowers in Penstemon.</title>
        <authorList>
            <person name="Depatie T.H."/>
            <person name="Wessinger C.A."/>
        </authorList>
    </citation>
    <scope>NUCLEOTIDE SEQUENCE [LARGE SCALE GENOMIC DNA]</scope>
    <source>
        <strain evidence="2">WTNN_2</strain>
        <tissue evidence="2">Leaf</tissue>
    </source>
</reference>
<dbReference type="Gene3D" id="3.30.40.10">
    <property type="entry name" value="Zinc/RING finger domain, C3HC4 (zinc finger)"/>
    <property type="match status" value="1"/>
</dbReference>
<proteinExistence type="predicted"/>